<dbReference type="InterPro" id="IPR009908">
    <property type="entry name" value="Methylamine_util_MauE"/>
</dbReference>
<evidence type="ECO:0000256" key="1">
    <source>
        <dbReference type="ARBA" id="ARBA00004141"/>
    </source>
</evidence>
<feature type="transmembrane region" description="Helical" evidence="5">
    <location>
        <begin position="88"/>
        <end position="108"/>
    </location>
</feature>
<organism evidence="7">
    <name type="scientific">human gut metagenome</name>
    <dbReference type="NCBI Taxonomy" id="408170"/>
    <lineage>
        <taxon>unclassified sequences</taxon>
        <taxon>metagenomes</taxon>
        <taxon>organismal metagenomes</taxon>
    </lineage>
</organism>
<feature type="transmembrane region" description="Helical" evidence="5">
    <location>
        <begin position="51"/>
        <end position="81"/>
    </location>
</feature>
<evidence type="ECO:0000256" key="5">
    <source>
        <dbReference type="SAM" id="Phobius"/>
    </source>
</evidence>
<protein>
    <recommendedName>
        <fullName evidence="6">Methylamine utilisation protein MauE domain-containing protein</fullName>
    </recommendedName>
</protein>
<evidence type="ECO:0000256" key="2">
    <source>
        <dbReference type="ARBA" id="ARBA00022692"/>
    </source>
</evidence>
<feature type="non-terminal residue" evidence="7">
    <location>
        <position position="172"/>
    </location>
</feature>
<feature type="transmembrane region" description="Helical" evidence="5">
    <location>
        <begin position="12"/>
        <end position="31"/>
    </location>
</feature>
<gene>
    <name evidence="7" type="ORF">OBE_02978</name>
</gene>
<keyword evidence="2 5" id="KW-0812">Transmembrane</keyword>
<name>K1TXD1_9ZZZZ</name>
<dbReference type="GO" id="GO:0016020">
    <property type="term" value="C:membrane"/>
    <property type="evidence" value="ECO:0007669"/>
    <property type="project" value="UniProtKB-SubCell"/>
</dbReference>
<evidence type="ECO:0000259" key="6">
    <source>
        <dbReference type="Pfam" id="PF07291"/>
    </source>
</evidence>
<accession>K1TXD1</accession>
<dbReference type="Pfam" id="PF07291">
    <property type="entry name" value="MauE"/>
    <property type="match status" value="1"/>
</dbReference>
<evidence type="ECO:0000256" key="3">
    <source>
        <dbReference type="ARBA" id="ARBA00022989"/>
    </source>
</evidence>
<keyword evidence="4 5" id="KW-0472">Membrane</keyword>
<evidence type="ECO:0000313" key="7">
    <source>
        <dbReference type="EMBL" id="EKC72264.1"/>
    </source>
</evidence>
<proteinExistence type="predicted"/>
<dbReference type="GO" id="GO:0030416">
    <property type="term" value="P:methylamine metabolic process"/>
    <property type="evidence" value="ECO:0007669"/>
    <property type="project" value="InterPro"/>
</dbReference>
<comment type="subcellular location">
    <subcellularLocation>
        <location evidence="1">Membrane</location>
        <topology evidence="1">Multi-pass membrane protein</topology>
    </subcellularLocation>
</comment>
<feature type="domain" description="Methylamine utilisation protein MauE" evidence="6">
    <location>
        <begin position="15"/>
        <end position="143"/>
    </location>
</feature>
<dbReference type="AlphaFoldDB" id="K1TXD1"/>
<reference evidence="7" key="1">
    <citation type="journal article" date="2013" name="Environ. Microbiol.">
        <title>Microbiota from the distal guts of lean and obese adolescents exhibit partial functional redundancy besides clear differences in community structure.</title>
        <authorList>
            <person name="Ferrer M."/>
            <person name="Ruiz A."/>
            <person name="Lanza F."/>
            <person name="Haange S.B."/>
            <person name="Oberbach A."/>
            <person name="Till H."/>
            <person name="Bargiela R."/>
            <person name="Campoy C."/>
            <person name="Segura M.T."/>
            <person name="Richter M."/>
            <person name="von Bergen M."/>
            <person name="Seifert J."/>
            <person name="Suarez A."/>
        </authorList>
    </citation>
    <scope>NUCLEOTIDE SEQUENCE</scope>
</reference>
<comment type="caution">
    <text evidence="7">The sequence shown here is derived from an EMBL/GenBank/DDBJ whole genome shotgun (WGS) entry which is preliminary data.</text>
</comment>
<sequence>MESKQLHSIIGIWTNACRFLLAAVFIFSGFVKAVDPLGTQYKIQDYLEVFGWAASVPAFLPFLASVLQAMVEFCLGVYLLFGIRRRMTTLFVVLIMGVMTPLTLWLALSNPISDCGCFGDAVTLTNWETFGKNVLLLIAAVSVFKWGNRITPLVTKRFDWLVAMYTFLYISG</sequence>
<dbReference type="EMBL" id="AJWZ01001964">
    <property type="protein sequence ID" value="EKC72264.1"/>
    <property type="molecule type" value="Genomic_DNA"/>
</dbReference>
<evidence type="ECO:0000256" key="4">
    <source>
        <dbReference type="ARBA" id="ARBA00023136"/>
    </source>
</evidence>
<keyword evidence="3 5" id="KW-1133">Transmembrane helix</keyword>